<comment type="similarity">
    <text evidence="11 12">Belongs to the arginase family.</text>
</comment>
<dbReference type="FunFam" id="3.40.800.10:FF:000012">
    <property type="entry name" value="Arginase"/>
    <property type="match status" value="1"/>
</dbReference>
<dbReference type="EC" id="3.5.3.1" evidence="2 9"/>
<proteinExistence type="inferred from homology"/>
<evidence type="ECO:0000256" key="3">
    <source>
        <dbReference type="ARBA" id="ARBA00018123"/>
    </source>
</evidence>
<evidence type="ECO:0000256" key="6">
    <source>
        <dbReference type="ARBA" id="ARBA00022801"/>
    </source>
</evidence>
<evidence type="ECO:0000256" key="12">
    <source>
        <dbReference type="RuleBase" id="RU361159"/>
    </source>
</evidence>
<feature type="binding site" evidence="10">
    <location>
        <position position="99"/>
    </location>
    <ligand>
        <name>Mn(2+)</name>
        <dbReference type="ChEBI" id="CHEBI:29035"/>
        <label>1</label>
    </ligand>
</feature>
<evidence type="ECO:0000256" key="2">
    <source>
        <dbReference type="ARBA" id="ARBA00012168"/>
    </source>
</evidence>
<evidence type="ECO:0000256" key="4">
    <source>
        <dbReference type="ARBA" id="ARBA00022503"/>
    </source>
</evidence>
<feature type="binding site" evidence="10">
    <location>
        <position position="229"/>
    </location>
    <ligand>
        <name>Mn(2+)</name>
        <dbReference type="ChEBI" id="CHEBI:29035"/>
        <label>1</label>
    </ligand>
</feature>
<evidence type="ECO:0000256" key="9">
    <source>
        <dbReference type="NCBIfam" id="TIGR01229"/>
    </source>
</evidence>
<dbReference type="RefSeq" id="WP_262429344.1">
    <property type="nucleotide sequence ID" value="NZ_JACRTG010000016.1"/>
</dbReference>
<accession>A0A926EUS6</accession>
<dbReference type="PIRSF" id="PIRSF036979">
    <property type="entry name" value="Arginase"/>
    <property type="match status" value="1"/>
</dbReference>
<evidence type="ECO:0000256" key="10">
    <source>
        <dbReference type="PIRSR" id="PIRSR036979-1"/>
    </source>
</evidence>
<evidence type="ECO:0000256" key="11">
    <source>
        <dbReference type="PROSITE-ProRule" id="PRU00742"/>
    </source>
</evidence>
<feature type="binding site" evidence="10">
    <location>
        <position position="122"/>
    </location>
    <ligand>
        <name>Mn(2+)</name>
        <dbReference type="ChEBI" id="CHEBI:29035"/>
        <label>1</label>
    </ligand>
</feature>
<dbReference type="GO" id="GO:0005737">
    <property type="term" value="C:cytoplasm"/>
    <property type="evidence" value="ECO:0007669"/>
    <property type="project" value="TreeGrafter"/>
</dbReference>
<dbReference type="Gene3D" id="3.40.800.10">
    <property type="entry name" value="Ureohydrolase domain"/>
    <property type="match status" value="1"/>
</dbReference>
<organism evidence="13 14">
    <name type="scientific">Paratissierella segnis</name>
    <dbReference type="NCBI Taxonomy" id="2763679"/>
    <lineage>
        <taxon>Bacteria</taxon>
        <taxon>Bacillati</taxon>
        <taxon>Bacillota</taxon>
        <taxon>Tissierellia</taxon>
        <taxon>Tissierellales</taxon>
        <taxon>Tissierellaceae</taxon>
        <taxon>Paratissierella</taxon>
    </lineage>
</organism>
<comment type="caution">
    <text evidence="13">The sequence shown here is derived from an EMBL/GenBank/DDBJ whole genome shotgun (WGS) entry which is preliminary data.</text>
</comment>
<dbReference type="PROSITE" id="PS51409">
    <property type="entry name" value="ARGINASE_2"/>
    <property type="match status" value="1"/>
</dbReference>
<keyword evidence="4 12" id="KW-0056">Arginine metabolism</keyword>
<dbReference type="PRINTS" id="PR00116">
    <property type="entry name" value="ARGINASE"/>
</dbReference>
<evidence type="ECO:0000313" key="13">
    <source>
        <dbReference type="EMBL" id="MBC8587897.1"/>
    </source>
</evidence>
<dbReference type="InterPro" id="IPR014033">
    <property type="entry name" value="Arginase"/>
</dbReference>
<keyword evidence="5 10" id="KW-0479">Metal-binding</keyword>
<name>A0A926EUS6_9FIRM</name>
<dbReference type="InterPro" id="IPR006035">
    <property type="entry name" value="Ureohydrolase"/>
</dbReference>
<evidence type="ECO:0000256" key="1">
    <source>
        <dbReference type="ARBA" id="ARBA00005098"/>
    </source>
</evidence>
<comment type="cofactor">
    <cofactor evidence="10 12">
        <name>Mn(2+)</name>
        <dbReference type="ChEBI" id="CHEBI:29035"/>
    </cofactor>
    <text evidence="10 12">Binds 2 manganese ions per subunit.</text>
</comment>
<keyword evidence="14" id="KW-1185">Reference proteome</keyword>
<gene>
    <name evidence="13" type="primary">rocF</name>
    <name evidence="13" type="ORF">H8707_06565</name>
</gene>
<dbReference type="SUPFAM" id="SSF52768">
    <property type="entry name" value="Arginase/deacetylase"/>
    <property type="match status" value="1"/>
</dbReference>
<feature type="binding site" evidence="10">
    <location>
        <position position="124"/>
    </location>
    <ligand>
        <name>Mn(2+)</name>
        <dbReference type="ChEBI" id="CHEBI:29035"/>
        <label>2</label>
    </ligand>
</feature>
<dbReference type="GO" id="GO:0030145">
    <property type="term" value="F:manganese ion binding"/>
    <property type="evidence" value="ECO:0007669"/>
    <property type="project" value="TreeGrafter"/>
</dbReference>
<dbReference type="EMBL" id="JACRTG010000016">
    <property type="protein sequence ID" value="MBC8587897.1"/>
    <property type="molecule type" value="Genomic_DNA"/>
</dbReference>
<feature type="binding site" evidence="10">
    <location>
        <position position="227"/>
    </location>
    <ligand>
        <name>Mn(2+)</name>
        <dbReference type="ChEBI" id="CHEBI:29035"/>
        <label>1</label>
    </ligand>
</feature>
<dbReference type="PANTHER" id="PTHR43782:SF3">
    <property type="entry name" value="ARGINASE"/>
    <property type="match status" value="1"/>
</dbReference>
<dbReference type="Pfam" id="PF00491">
    <property type="entry name" value="Arginase"/>
    <property type="match status" value="1"/>
</dbReference>
<feature type="binding site" evidence="10">
    <location>
        <position position="126"/>
    </location>
    <ligand>
        <name>Mn(2+)</name>
        <dbReference type="ChEBI" id="CHEBI:29035"/>
        <label>2</label>
    </ligand>
</feature>
<keyword evidence="7 10" id="KW-0464">Manganese</keyword>
<reference evidence="13" key="1">
    <citation type="submission" date="2020-08" db="EMBL/GenBank/DDBJ databases">
        <title>Genome public.</title>
        <authorList>
            <person name="Liu C."/>
            <person name="Sun Q."/>
        </authorList>
    </citation>
    <scope>NUCLEOTIDE SEQUENCE</scope>
    <source>
        <strain evidence="13">BX21</strain>
    </source>
</reference>
<dbReference type="GO" id="GO:0004053">
    <property type="term" value="F:arginase activity"/>
    <property type="evidence" value="ECO:0007669"/>
    <property type="project" value="UniProtKB-UniRule"/>
</dbReference>
<evidence type="ECO:0000313" key="14">
    <source>
        <dbReference type="Proteomes" id="UP000601171"/>
    </source>
</evidence>
<dbReference type="CDD" id="cd09989">
    <property type="entry name" value="Arginase"/>
    <property type="match status" value="1"/>
</dbReference>
<comment type="pathway">
    <text evidence="1">Nitrogen metabolism; urea cycle; L-ornithine and urea from L-arginine: step 1/1.</text>
</comment>
<evidence type="ECO:0000256" key="5">
    <source>
        <dbReference type="ARBA" id="ARBA00022723"/>
    </source>
</evidence>
<dbReference type="InterPro" id="IPR023696">
    <property type="entry name" value="Ureohydrolase_dom_sf"/>
</dbReference>
<dbReference type="GO" id="GO:0006525">
    <property type="term" value="P:arginine metabolic process"/>
    <property type="evidence" value="ECO:0007669"/>
    <property type="project" value="UniProtKB-KW"/>
</dbReference>
<evidence type="ECO:0000256" key="8">
    <source>
        <dbReference type="ARBA" id="ARBA00047391"/>
    </source>
</evidence>
<evidence type="ECO:0000256" key="7">
    <source>
        <dbReference type="ARBA" id="ARBA00023211"/>
    </source>
</evidence>
<protein>
    <recommendedName>
        <fullName evidence="3 9">Arginase</fullName>
        <ecNumber evidence="2 9">3.5.3.1</ecNumber>
    </recommendedName>
</protein>
<keyword evidence="6 12" id="KW-0378">Hydrolase</keyword>
<dbReference type="Proteomes" id="UP000601171">
    <property type="component" value="Unassembled WGS sequence"/>
</dbReference>
<dbReference type="NCBIfam" id="TIGR01229">
    <property type="entry name" value="rocF_arginase"/>
    <property type="match status" value="1"/>
</dbReference>
<dbReference type="AlphaFoldDB" id="A0A926EUS6"/>
<dbReference type="PANTHER" id="PTHR43782">
    <property type="entry name" value="ARGINASE"/>
    <property type="match status" value="1"/>
</dbReference>
<sequence>MDINLIGVPVQYGCDKDGSQEGPGRLRELGIKEALENNRNTVYDMGNIFVPNILPDLKYKWHKKMKYLNPLVEINKNLAHMVYCSLSANCFPFVVGGDHSLGIGSIAGASKYFDEMAVIWVDAHGDINDLETSPSGNIHGMPLAASLGVGHSSITNLYYEGRKIKPENVYILGARDLDPGEIRLIEKLNINLYTIDYINSNSLDGAVKEILSKLKTSNVDSVHLSFDIDVFDESLVPGTGTPVKDGLSFDEGRYVLDEFMGSKLITSMDFVELNPALDQDNKTEILCMDILRFIGELL</sequence>
<comment type="catalytic activity">
    <reaction evidence="8 12">
        <text>L-arginine + H2O = urea + L-ornithine</text>
        <dbReference type="Rhea" id="RHEA:20569"/>
        <dbReference type="ChEBI" id="CHEBI:15377"/>
        <dbReference type="ChEBI" id="CHEBI:16199"/>
        <dbReference type="ChEBI" id="CHEBI:32682"/>
        <dbReference type="ChEBI" id="CHEBI:46911"/>
        <dbReference type="EC" id="3.5.3.1"/>
    </reaction>
</comment>